<evidence type="ECO:0000313" key="2">
    <source>
        <dbReference type="EMBL" id="OHA33299.1"/>
    </source>
</evidence>
<reference evidence="2 3" key="1">
    <citation type="journal article" date="2016" name="Nat. Commun.">
        <title>Thousands of microbial genomes shed light on interconnected biogeochemical processes in an aquifer system.</title>
        <authorList>
            <person name="Anantharaman K."/>
            <person name="Brown C.T."/>
            <person name="Hug L.A."/>
            <person name="Sharon I."/>
            <person name="Castelle C.J."/>
            <person name="Probst A.J."/>
            <person name="Thomas B.C."/>
            <person name="Singh A."/>
            <person name="Wilkins M.J."/>
            <person name="Karaoz U."/>
            <person name="Brodie E.L."/>
            <person name="Williams K.H."/>
            <person name="Hubbard S.S."/>
            <person name="Banfield J.F."/>
        </authorList>
    </citation>
    <scope>NUCLEOTIDE SEQUENCE [LARGE SCALE GENOMIC DNA]</scope>
</reference>
<gene>
    <name evidence="2" type="ORF">A2928_01695</name>
</gene>
<proteinExistence type="predicted"/>
<feature type="region of interest" description="Disordered" evidence="1">
    <location>
        <begin position="39"/>
        <end position="61"/>
    </location>
</feature>
<name>A0A1G2ND09_9BACT</name>
<evidence type="ECO:0000313" key="3">
    <source>
        <dbReference type="Proteomes" id="UP000176221"/>
    </source>
</evidence>
<accession>A0A1G2ND09</accession>
<dbReference type="AlphaFoldDB" id="A0A1G2ND09"/>
<comment type="caution">
    <text evidence="2">The sequence shown here is derived from an EMBL/GenBank/DDBJ whole genome shotgun (WGS) entry which is preliminary data.</text>
</comment>
<protein>
    <submittedName>
        <fullName evidence="2">Uncharacterized protein</fullName>
    </submittedName>
</protein>
<organism evidence="2 3">
    <name type="scientific">Candidatus Taylorbacteria bacterium RIFCSPLOWO2_01_FULL_45_15b</name>
    <dbReference type="NCBI Taxonomy" id="1802319"/>
    <lineage>
        <taxon>Bacteria</taxon>
        <taxon>Candidatus Tayloriibacteriota</taxon>
    </lineage>
</organism>
<sequence length="61" mass="6865">MSRKIKPKRIKKLVEFLSKSVSVFLFVIGANFSEARARRKEGIGGRNSAAPERSGQEFLIK</sequence>
<dbReference type="Proteomes" id="UP000176221">
    <property type="component" value="Unassembled WGS sequence"/>
</dbReference>
<dbReference type="EMBL" id="MHRX01000033">
    <property type="protein sequence ID" value="OHA33299.1"/>
    <property type="molecule type" value="Genomic_DNA"/>
</dbReference>
<evidence type="ECO:0000256" key="1">
    <source>
        <dbReference type="SAM" id="MobiDB-lite"/>
    </source>
</evidence>